<evidence type="ECO:0000256" key="1">
    <source>
        <dbReference type="ARBA" id="ARBA00022723"/>
    </source>
</evidence>
<dbReference type="InterPro" id="IPR005584">
    <property type="entry name" value="DNA_gyrase_inhibitor_YacG"/>
</dbReference>
<dbReference type="InterPro" id="IPR013088">
    <property type="entry name" value="Znf_NHR/GATA"/>
</dbReference>
<dbReference type="EMBL" id="HG966617">
    <property type="protein sequence ID" value="CDO60268.1"/>
    <property type="molecule type" value="Genomic_DNA"/>
</dbReference>
<dbReference type="AlphaFoldDB" id="X5M9L9"/>
<evidence type="ECO:0000313" key="4">
    <source>
        <dbReference type="EMBL" id="CDO60268.1"/>
    </source>
</evidence>
<dbReference type="PANTHER" id="PTHR36150:SF1">
    <property type="entry name" value="DNA GYRASE INHIBITOR YACG"/>
    <property type="match status" value="1"/>
</dbReference>
<dbReference type="Gene3D" id="3.30.50.10">
    <property type="entry name" value="Erythroid Transcription Factor GATA-1, subunit A"/>
    <property type="match status" value="1"/>
</dbReference>
<comment type="similarity">
    <text evidence="3">Belongs to the DNA gyrase inhibitor YacG family.</text>
</comment>
<keyword evidence="5" id="KW-1185">Reference proteome</keyword>
<dbReference type="SUPFAM" id="SSF57716">
    <property type="entry name" value="Glucocorticoid receptor-like (DNA-binding domain)"/>
    <property type="match status" value="1"/>
</dbReference>
<protein>
    <recommendedName>
        <fullName evidence="3">DNA gyrase inhibitor YacG</fullName>
    </recommendedName>
</protein>
<dbReference type="Proteomes" id="UP000032160">
    <property type="component" value="Chromosome I"/>
</dbReference>
<keyword evidence="2 3" id="KW-0862">Zinc</keyword>
<name>X5M9L9_9HYPH</name>
<dbReference type="KEGG" id="pect:BN1012_Phect2055"/>
<organism evidence="4 5">
    <name type="scientific">Candidatus Phaeomarinibacter ectocarpi</name>
    <dbReference type="NCBI Taxonomy" id="1458461"/>
    <lineage>
        <taxon>Bacteria</taxon>
        <taxon>Pseudomonadati</taxon>
        <taxon>Pseudomonadota</taxon>
        <taxon>Alphaproteobacteria</taxon>
        <taxon>Hyphomicrobiales</taxon>
        <taxon>Parvibaculaceae</taxon>
        <taxon>Candidatus Phaeomarinibacter</taxon>
    </lineage>
</organism>
<comment type="cofactor">
    <cofactor evidence="3">
        <name>Zn(2+)</name>
        <dbReference type="ChEBI" id="CHEBI:29105"/>
    </cofactor>
    <text evidence="3">Binds 1 zinc ion.</text>
</comment>
<dbReference type="STRING" id="1458461.BN1012_Phect2055"/>
<feature type="binding site" evidence="3">
    <location>
        <position position="8"/>
    </location>
    <ligand>
        <name>Zn(2+)</name>
        <dbReference type="ChEBI" id="CHEBI:29105"/>
    </ligand>
</feature>
<proteinExistence type="inferred from homology"/>
<evidence type="ECO:0000313" key="5">
    <source>
        <dbReference type="Proteomes" id="UP000032160"/>
    </source>
</evidence>
<feature type="binding site" evidence="3">
    <location>
        <position position="23"/>
    </location>
    <ligand>
        <name>Zn(2+)</name>
        <dbReference type="ChEBI" id="CHEBI:29105"/>
    </ligand>
</feature>
<feature type="binding site" evidence="3">
    <location>
        <position position="27"/>
    </location>
    <ligand>
        <name>Zn(2+)</name>
        <dbReference type="ChEBI" id="CHEBI:29105"/>
    </ligand>
</feature>
<dbReference type="GO" id="GO:0008270">
    <property type="term" value="F:zinc ion binding"/>
    <property type="evidence" value="ECO:0007669"/>
    <property type="project" value="UniProtKB-UniRule"/>
</dbReference>
<feature type="binding site" evidence="3">
    <location>
        <position position="11"/>
    </location>
    <ligand>
        <name>Zn(2+)</name>
        <dbReference type="ChEBI" id="CHEBI:29105"/>
    </ligand>
</feature>
<evidence type="ECO:0000256" key="2">
    <source>
        <dbReference type="ARBA" id="ARBA00022833"/>
    </source>
</evidence>
<keyword evidence="1 3" id="KW-0479">Metal-binding</keyword>
<gene>
    <name evidence="3" type="primary">yacG</name>
    <name evidence="4" type="ORF">BN1012_Phect2055</name>
</gene>
<evidence type="ECO:0000256" key="3">
    <source>
        <dbReference type="HAMAP-Rule" id="MF_00649"/>
    </source>
</evidence>
<dbReference type="HAMAP" id="MF_00649">
    <property type="entry name" value="DNA_gyrase_inhibitor_YacG"/>
    <property type="match status" value="1"/>
</dbReference>
<comment type="function">
    <text evidence="3">Inhibits all the catalytic activities of DNA gyrase by preventing its interaction with DNA. Acts by binding directly to the C-terminal domain of GyrB, which probably disrupts DNA binding by the gyrase.</text>
</comment>
<reference evidence="4 5" key="1">
    <citation type="journal article" date="2014" name="Front. Genet.">
        <title>Genome and metabolic network of "Candidatus Phaeomarinobacter ectocarpi" Ec32, a new candidate genus of Alphaproteobacteria frequently associated with brown algae.</title>
        <authorList>
            <person name="Dittami S.M."/>
            <person name="Barbeyron T."/>
            <person name="Boyen C."/>
            <person name="Cambefort J."/>
            <person name="Collet G."/>
            <person name="Delage L."/>
            <person name="Gobet A."/>
            <person name="Groisillier A."/>
            <person name="Leblanc C."/>
            <person name="Michel G."/>
            <person name="Scornet D."/>
            <person name="Siegel A."/>
            <person name="Tapia J.E."/>
            <person name="Tonon T."/>
        </authorList>
    </citation>
    <scope>NUCLEOTIDE SEQUENCE [LARGE SCALE GENOMIC DNA]</scope>
    <source>
        <strain evidence="4 5">Ec32</strain>
    </source>
</reference>
<accession>X5M9L9</accession>
<dbReference type="GO" id="GO:0008657">
    <property type="term" value="F:DNA topoisomerase type II (double strand cut, ATP-hydrolyzing) inhibitor activity"/>
    <property type="evidence" value="ECO:0007669"/>
    <property type="project" value="UniProtKB-UniRule"/>
</dbReference>
<dbReference type="GO" id="GO:0006355">
    <property type="term" value="P:regulation of DNA-templated transcription"/>
    <property type="evidence" value="ECO:0007669"/>
    <property type="project" value="InterPro"/>
</dbReference>
<sequence>MSQSKAKCTNCSKPMVAEYRPFCSKRCADVDLNRWLGGHYAIPAVEPPDEWDMAAAQSESETKH</sequence>
<dbReference type="HOGENOM" id="CLU_178280_1_1_5"/>
<dbReference type="PANTHER" id="PTHR36150">
    <property type="entry name" value="DNA GYRASE INHIBITOR YACG"/>
    <property type="match status" value="1"/>
</dbReference>
<dbReference type="Pfam" id="PF03884">
    <property type="entry name" value="YacG"/>
    <property type="match status" value="1"/>
</dbReference>
<comment type="subunit">
    <text evidence="3">Interacts with GyrB.</text>
</comment>